<evidence type="ECO:0000256" key="1">
    <source>
        <dbReference type="ARBA" id="ARBA00004651"/>
    </source>
</evidence>
<dbReference type="Pfam" id="PF09822">
    <property type="entry name" value="ABC_transp_aux"/>
    <property type="match status" value="1"/>
</dbReference>
<evidence type="ECO:0000259" key="7">
    <source>
        <dbReference type="Pfam" id="PF09822"/>
    </source>
</evidence>
<evidence type="ECO:0000313" key="11">
    <source>
        <dbReference type="Proteomes" id="UP000265540"/>
    </source>
</evidence>
<evidence type="ECO:0000259" key="8">
    <source>
        <dbReference type="Pfam" id="PF12698"/>
    </source>
</evidence>
<accession>A0A3A4ZCQ2</accession>
<dbReference type="Pfam" id="PF12698">
    <property type="entry name" value="ABC2_membrane_3"/>
    <property type="match status" value="1"/>
</dbReference>
<dbReference type="InterPro" id="IPR019196">
    <property type="entry name" value="ABC_transp_unknown"/>
</dbReference>
<keyword evidence="4 6" id="KW-1133">Transmembrane helix</keyword>
<dbReference type="GO" id="GO:0140359">
    <property type="term" value="F:ABC-type transporter activity"/>
    <property type="evidence" value="ECO:0007669"/>
    <property type="project" value="InterPro"/>
</dbReference>
<name>A0A3A4ZCQ2_UNCKA</name>
<proteinExistence type="predicted"/>
<feature type="transmembrane region" description="Helical" evidence="6">
    <location>
        <begin position="253"/>
        <end position="273"/>
    </location>
</feature>
<keyword evidence="5 6" id="KW-0472">Membrane</keyword>
<organism evidence="10 11">
    <name type="scientific">candidate division WWE3 bacterium</name>
    <dbReference type="NCBI Taxonomy" id="2053526"/>
    <lineage>
        <taxon>Bacteria</taxon>
        <taxon>Katanobacteria</taxon>
    </lineage>
</organism>
<feature type="transmembrane region" description="Helical" evidence="6">
    <location>
        <begin position="102"/>
        <end position="123"/>
    </location>
</feature>
<evidence type="ECO:0000256" key="6">
    <source>
        <dbReference type="SAM" id="Phobius"/>
    </source>
</evidence>
<dbReference type="PANTHER" id="PTHR30294:SF29">
    <property type="entry name" value="MULTIDRUG ABC TRANSPORTER PERMEASE YBHS-RELATED"/>
    <property type="match status" value="1"/>
</dbReference>
<reference evidence="10 11" key="1">
    <citation type="journal article" date="2017" name="ISME J.">
        <title>Energy and carbon metabolisms in a deep terrestrial subsurface fluid microbial community.</title>
        <authorList>
            <person name="Momper L."/>
            <person name="Jungbluth S.P."/>
            <person name="Lee M.D."/>
            <person name="Amend J.P."/>
        </authorList>
    </citation>
    <scope>NUCLEOTIDE SEQUENCE [LARGE SCALE GENOMIC DNA]</scope>
    <source>
        <strain evidence="10">SURF_46</strain>
    </source>
</reference>
<protein>
    <submittedName>
        <fullName evidence="10">Uncharacterized protein</fullName>
    </submittedName>
</protein>
<feature type="transmembrane region" description="Helical" evidence="6">
    <location>
        <begin position="712"/>
        <end position="731"/>
    </location>
</feature>
<dbReference type="Pfam" id="PF23357">
    <property type="entry name" value="DUF7088"/>
    <property type="match status" value="1"/>
</dbReference>
<feature type="domain" description="DUF7088" evidence="9">
    <location>
        <begin position="279"/>
        <end position="383"/>
    </location>
</feature>
<dbReference type="InterPro" id="IPR051449">
    <property type="entry name" value="ABC-2_transporter_component"/>
</dbReference>
<feature type="transmembrane region" description="Helical" evidence="6">
    <location>
        <begin position="208"/>
        <end position="232"/>
    </location>
</feature>
<feature type="domain" description="ABC-type uncharacterised transport system" evidence="7">
    <location>
        <begin position="416"/>
        <end position="671"/>
    </location>
</feature>
<evidence type="ECO:0000256" key="2">
    <source>
        <dbReference type="ARBA" id="ARBA00022475"/>
    </source>
</evidence>
<dbReference type="EMBL" id="QZJF01000017">
    <property type="protein sequence ID" value="RJR27024.1"/>
    <property type="molecule type" value="Genomic_DNA"/>
</dbReference>
<comment type="caution">
    <text evidence="10">The sequence shown here is derived from an EMBL/GenBank/DDBJ whole genome shotgun (WGS) entry which is preliminary data.</text>
</comment>
<feature type="transmembrane region" description="Helical" evidence="6">
    <location>
        <begin position="20"/>
        <end position="39"/>
    </location>
</feature>
<dbReference type="GO" id="GO:0005886">
    <property type="term" value="C:plasma membrane"/>
    <property type="evidence" value="ECO:0007669"/>
    <property type="project" value="UniProtKB-SubCell"/>
</dbReference>
<evidence type="ECO:0000259" key="9">
    <source>
        <dbReference type="Pfam" id="PF23357"/>
    </source>
</evidence>
<feature type="transmembrane region" description="Helical" evidence="6">
    <location>
        <begin position="51"/>
        <end position="70"/>
    </location>
</feature>
<dbReference type="InterPro" id="IPR055396">
    <property type="entry name" value="DUF7088"/>
</dbReference>
<feature type="transmembrane region" description="Helical" evidence="6">
    <location>
        <begin position="138"/>
        <end position="159"/>
    </location>
</feature>
<keyword evidence="2" id="KW-1003">Cell membrane</keyword>
<gene>
    <name evidence="10" type="ORF">C4561_04585</name>
</gene>
<dbReference type="InterPro" id="IPR013525">
    <property type="entry name" value="ABC2_TM"/>
</dbReference>
<evidence type="ECO:0000256" key="4">
    <source>
        <dbReference type="ARBA" id="ARBA00022989"/>
    </source>
</evidence>
<feature type="domain" description="ABC-2 type transporter transmembrane" evidence="8">
    <location>
        <begin position="19"/>
        <end position="232"/>
    </location>
</feature>
<evidence type="ECO:0000313" key="10">
    <source>
        <dbReference type="EMBL" id="RJR27024.1"/>
    </source>
</evidence>
<feature type="transmembrane region" description="Helical" evidence="6">
    <location>
        <begin position="166"/>
        <end position="188"/>
    </location>
</feature>
<comment type="subcellular location">
    <subcellularLocation>
        <location evidence="1">Cell membrane</location>
        <topology evidence="1">Multi-pass membrane protein</topology>
    </subcellularLocation>
</comment>
<sequence length="742" mass="83171">MKNYLRNIKNLTKKELRSIIDNPATYVITIVFLLIWEYIFFRNVFVIGESSLTLLFDFFPWISLLLIPAITMGSISKEKDDGTLELVLTHPIRSIELVVSKFLGTLIYAFTVILFTLPVAFYFNKYGPLDWGIYTGQLLGAFFISAALISLGIFISSLFSSQIASLLVTVFSGFAFVVLGTELVTISLPPIVGNYVEKLSLANHYQSMIRGVISIPDLVFFLIFTLLFLFLANLQVLKQSSNELNKKYLIMQWGASLVAVSLILTEAVSIFPMRIDITQNKIYTLSSTTHEILSKATSPITLTLYASENLPTQYAPVIRETKYILQDYKNAAKDKILLEYKDPTKSAESEQEVLQFGIQRAQFNIIGQDELQAKTGYLGVLISYGGKNEVISFVQGTADLEYELTSLINKLVNSDKKTVGFLSGHGEKSVYTDYGYLNSELSKLFNVKPFYLSEESNVIDETIDVLVLAGPTERIDEGTRNALRDFFNRGKSIVMFVDNILVNSSFTSGSIDHGLQNFLEEYGINLKGDVVYDLKFHELLNIQSETNSFALPYEFWIRSSVSPLSQIDNIKTSTISLPWPSSITFDGDKAKSLGYSIKPLLITSDFAGVKSDDFVVTPEQDLPAENLGKITVAISMEPTDPTASDKGKLVLISDSEFLVNMFLERVPTNLAFGLDLFSWISSEKSLADIQVKVNSASRFAFIDADQSATIKYFIYGLSALIPVLVGFFRYMRRRILRTKTYN</sequence>
<dbReference type="AlphaFoldDB" id="A0A3A4ZCQ2"/>
<evidence type="ECO:0000256" key="5">
    <source>
        <dbReference type="ARBA" id="ARBA00023136"/>
    </source>
</evidence>
<dbReference type="PANTHER" id="PTHR30294">
    <property type="entry name" value="MEMBRANE COMPONENT OF ABC TRANSPORTER YHHJ-RELATED"/>
    <property type="match status" value="1"/>
</dbReference>
<keyword evidence="3 6" id="KW-0812">Transmembrane</keyword>
<evidence type="ECO:0000256" key="3">
    <source>
        <dbReference type="ARBA" id="ARBA00022692"/>
    </source>
</evidence>
<dbReference type="Proteomes" id="UP000265540">
    <property type="component" value="Unassembled WGS sequence"/>
</dbReference>